<dbReference type="SMART" id="SM00387">
    <property type="entry name" value="HATPase_c"/>
    <property type="match status" value="1"/>
</dbReference>
<dbReference type="RefSeq" id="WP_097644910.1">
    <property type="nucleotide sequence ID" value="NZ_NQWI01000079.1"/>
</dbReference>
<feature type="domain" description="S1 motif" evidence="9">
    <location>
        <begin position="1"/>
        <end position="71"/>
    </location>
</feature>
<dbReference type="GO" id="GO:0003676">
    <property type="term" value="F:nucleic acid binding"/>
    <property type="evidence" value="ECO:0007669"/>
    <property type="project" value="InterPro"/>
</dbReference>
<proteinExistence type="predicted"/>
<keyword evidence="11" id="KW-1185">Reference proteome</keyword>
<dbReference type="SMART" id="SM00448">
    <property type="entry name" value="REC"/>
    <property type="match status" value="1"/>
</dbReference>
<evidence type="ECO:0000256" key="1">
    <source>
        <dbReference type="ARBA" id="ARBA00000085"/>
    </source>
</evidence>
<organism evidence="10 11">
    <name type="scientific">Candidatus Viridilinea mediisalina</name>
    <dbReference type="NCBI Taxonomy" id="2024553"/>
    <lineage>
        <taxon>Bacteria</taxon>
        <taxon>Bacillati</taxon>
        <taxon>Chloroflexota</taxon>
        <taxon>Chloroflexia</taxon>
        <taxon>Chloroflexales</taxon>
        <taxon>Chloroflexineae</taxon>
        <taxon>Oscillochloridaceae</taxon>
        <taxon>Candidatus Viridilinea</taxon>
    </lineage>
</organism>
<evidence type="ECO:0000259" key="9">
    <source>
        <dbReference type="PROSITE" id="PS50126"/>
    </source>
</evidence>
<keyword evidence="4" id="KW-0808">Transferase</keyword>
<feature type="domain" description="Response regulatory" evidence="8">
    <location>
        <begin position="199"/>
        <end position="316"/>
    </location>
</feature>
<comment type="catalytic activity">
    <reaction evidence="1">
        <text>ATP + protein L-histidine = ADP + protein N-phospho-L-histidine.</text>
        <dbReference type="EC" id="2.7.13.3"/>
    </reaction>
</comment>
<dbReference type="InterPro" id="IPR005467">
    <property type="entry name" value="His_kinase_dom"/>
</dbReference>
<keyword evidence="3 6" id="KW-0597">Phosphoprotein</keyword>
<dbReference type="InterPro" id="IPR004358">
    <property type="entry name" value="Sig_transdc_His_kin-like_C"/>
</dbReference>
<dbReference type="InterPro" id="IPR036890">
    <property type="entry name" value="HATPase_C_sf"/>
</dbReference>
<feature type="modified residue" description="4-aspartylphosphate" evidence="6">
    <location>
        <position position="248"/>
    </location>
</feature>
<dbReference type="PANTHER" id="PTHR43547">
    <property type="entry name" value="TWO-COMPONENT HISTIDINE KINASE"/>
    <property type="match status" value="1"/>
</dbReference>
<dbReference type="InterPro" id="IPR012340">
    <property type="entry name" value="NA-bd_OB-fold"/>
</dbReference>
<evidence type="ECO:0000313" key="11">
    <source>
        <dbReference type="Proteomes" id="UP000220527"/>
    </source>
</evidence>
<protein>
    <recommendedName>
        <fullName evidence="2">histidine kinase</fullName>
        <ecNumber evidence="2">2.7.13.3</ecNumber>
    </recommendedName>
</protein>
<gene>
    <name evidence="10" type="ORF">CJ255_14985</name>
</gene>
<dbReference type="Gene3D" id="3.30.565.10">
    <property type="entry name" value="Histidine kinase-like ATPase, C-terminal domain"/>
    <property type="match status" value="1"/>
</dbReference>
<feature type="domain" description="S1 motif" evidence="9">
    <location>
        <begin position="88"/>
        <end position="158"/>
    </location>
</feature>
<feature type="domain" description="Histidine kinase" evidence="7">
    <location>
        <begin position="505"/>
        <end position="735"/>
    </location>
</feature>
<dbReference type="GO" id="GO:0000155">
    <property type="term" value="F:phosphorelay sensor kinase activity"/>
    <property type="evidence" value="ECO:0007669"/>
    <property type="project" value="TreeGrafter"/>
</dbReference>
<dbReference type="CDD" id="cd00156">
    <property type="entry name" value="REC"/>
    <property type="match status" value="1"/>
</dbReference>
<dbReference type="Gene3D" id="3.40.50.2300">
    <property type="match status" value="1"/>
</dbReference>
<dbReference type="SUPFAM" id="SSF52172">
    <property type="entry name" value="CheY-like"/>
    <property type="match status" value="1"/>
</dbReference>
<dbReference type="Pfam" id="PF00575">
    <property type="entry name" value="S1"/>
    <property type="match status" value="1"/>
</dbReference>
<dbReference type="SUPFAM" id="SSF50249">
    <property type="entry name" value="Nucleic acid-binding proteins"/>
    <property type="match status" value="2"/>
</dbReference>
<dbReference type="PROSITE" id="PS50109">
    <property type="entry name" value="HIS_KIN"/>
    <property type="match status" value="1"/>
</dbReference>
<dbReference type="Pfam" id="PF02518">
    <property type="entry name" value="HATPase_c"/>
    <property type="match status" value="1"/>
</dbReference>
<dbReference type="OrthoDB" id="9804077at2"/>
<dbReference type="Pfam" id="PF00072">
    <property type="entry name" value="Response_reg"/>
    <property type="match status" value="1"/>
</dbReference>
<sequence>MNTITVSVERLLPFGLLVRLEDGREGLIRERELAWSGRELQRWRERFKPGDRLQAVLLGTPDEPRLELSLRLAEHDPWLDLVERYPLGSLVDGSVTGVQPYGAFIELEPGITGLLHQSRLPASAQMRPIQELFWIGDRVRVMVERLDTVHRQIGLSLLRARAQRWSHDWATLVPTMPLARPPLPAPADEPLPPQQPSWRLVVVEDDELHREALMRWCHQAGHQVRSAATAEAGLALVEADPPDLLLSDWGLPTMSGPELLMGVRRRWPEVRCALMSDWTHSSAAGNELEGLRRQGVALLLKPLRPEDMHDLLHTSFSAAPEPVAPHLATDHLAEPSLLDVLRTPLPLQEQVQRLLQRQLKRTHATKIILFRLDPVRRTIELVATAGGAPLNEAAIADLIYSPVRDVAEDGHHFRINAVQASDPRVRYLRPLLDFRACSGIPLPVQLLERYALFVFSARQRELNPHLEEYSAATALALATLLERDSFHSKALDTQRLALLGQLSRALVHEVNHRLSPVNFTVSELLQSIKRMASDGRSHTALTRDLNQLQLVADDLSLGFNRLSETAQMFGRVMVQARAQQQPLEQAVRETIELVRDMADRNKIVLGLRIDDALPNLVLPAIQVQQMLLNMLLNAIQQISLHDRQQPGHILVDLRICKRDGQPWVQIRIEDDGPGLHRELWERVFDLGFTTRSEQGSGLGLYITRSLAEALRARVFVEASFMLWGTTFVLELPEEACSGS</sequence>
<evidence type="ECO:0000256" key="3">
    <source>
        <dbReference type="ARBA" id="ARBA00022553"/>
    </source>
</evidence>
<dbReference type="EMBL" id="NQWI01000079">
    <property type="protein sequence ID" value="PDW02242.1"/>
    <property type="molecule type" value="Genomic_DNA"/>
</dbReference>
<evidence type="ECO:0000259" key="7">
    <source>
        <dbReference type="PROSITE" id="PS50109"/>
    </source>
</evidence>
<evidence type="ECO:0000256" key="5">
    <source>
        <dbReference type="ARBA" id="ARBA00023012"/>
    </source>
</evidence>
<name>A0A2A6RGU6_9CHLR</name>
<evidence type="ECO:0000313" key="10">
    <source>
        <dbReference type="EMBL" id="PDW02242.1"/>
    </source>
</evidence>
<evidence type="ECO:0000256" key="2">
    <source>
        <dbReference type="ARBA" id="ARBA00012438"/>
    </source>
</evidence>
<evidence type="ECO:0000259" key="8">
    <source>
        <dbReference type="PROSITE" id="PS50110"/>
    </source>
</evidence>
<dbReference type="CDD" id="cd00164">
    <property type="entry name" value="S1_like"/>
    <property type="match status" value="1"/>
</dbReference>
<dbReference type="SMART" id="SM00316">
    <property type="entry name" value="S1"/>
    <property type="match status" value="2"/>
</dbReference>
<dbReference type="AlphaFoldDB" id="A0A2A6RGU6"/>
<dbReference type="SUPFAM" id="SSF55874">
    <property type="entry name" value="ATPase domain of HSP90 chaperone/DNA topoisomerase II/histidine kinase"/>
    <property type="match status" value="1"/>
</dbReference>
<evidence type="ECO:0000256" key="6">
    <source>
        <dbReference type="PROSITE-ProRule" id="PRU00169"/>
    </source>
</evidence>
<dbReference type="Proteomes" id="UP000220527">
    <property type="component" value="Unassembled WGS sequence"/>
</dbReference>
<dbReference type="PRINTS" id="PR00344">
    <property type="entry name" value="BCTRLSENSOR"/>
</dbReference>
<comment type="caution">
    <text evidence="10">The sequence shown here is derived from an EMBL/GenBank/DDBJ whole genome shotgun (WGS) entry which is preliminary data.</text>
</comment>
<dbReference type="InterPro" id="IPR003594">
    <property type="entry name" value="HATPase_dom"/>
</dbReference>
<reference evidence="11" key="1">
    <citation type="submission" date="2017-08" db="EMBL/GenBank/DDBJ databases">
        <authorList>
            <person name="Grouzdev D.S."/>
            <person name="Gaisin V.A."/>
            <person name="Rysina M.S."/>
            <person name="Gorlenko V.M."/>
        </authorList>
    </citation>
    <scope>NUCLEOTIDE SEQUENCE [LARGE SCALE GENOMIC DNA]</scope>
    <source>
        <strain evidence="11">Kir15-3F</strain>
    </source>
</reference>
<keyword evidence="5" id="KW-0902">Two-component regulatory system</keyword>
<evidence type="ECO:0000256" key="4">
    <source>
        <dbReference type="ARBA" id="ARBA00022777"/>
    </source>
</evidence>
<dbReference type="InterPro" id="IPR003029">
    <property type="entry name" value="S1_domain"/>
</dbReference>
<dbReference type="InterPro" id="IPR001789">
    <property type="entry name" value="Sig_transdc_resp-reg_receiver"/>
</dbReference>
<accession>A0A2A6RGU6</accession>
<keyword evidence="4" id="KW-0418">Kinase</keyword>
<dbReference type="EC" id="2.7.13.3" evidence="2"/>
<dbReference type="Gene3D" id="2.40.50.140">
    <property type="entry name" value="Nucleic acid-binding proteins"/>
    <property type="match status" value="2"/>
</dbReference>
<dbReference type="PROSITE" id="PS50110">
    <property type="entry name" value="RESPONSE_REGULATORY"/>
    <property type="match status" value="1"/>
</dbReference>
<dbReference type="InterPro" id="IPR011006">
    <property type="entry name" value="CheY-like_superfamily"/>
</dbReference>
<dbReference type="PANTHER" id="PTHR43547:SF2">
    <property type="entry name" value="HYBRID SIGNAL TRANSDUCTION HISTIDINE KINASE C"/>
    <property type="match status" value="1"/>
</dbReference>
<dbReference type="PROSITE" id="PS50126">
    <property type="entry name" value="S1"/>
    <property type="match status" value="2"/>
</dbReference>